<dbReference type="InterPro" id="IPR056884">
    <property type="entry name" value="NPHP3-like_N"/>
</dbReference>
<dbReference type="EMBL" id="ML120378">
    <property type="protein sequence ID" value="RPB00711.1"/>
    <property type="molecule type" value="Genomic_DNA"/>
</dbReference>
<dbReference type="PANTHER" id="PTHR10039:SF16">
    <property type="entry name" value="GPI INOSITOL-DEACYLASE"/>
    <property type="match status" value="1"/>
</dbReference>
<evidence type="ECO:0000313" key="3">
    <source>
        <dbReference type="EMBL" id="RPB00711.1"/>
    </source>
</evidence>
<dbReference type="InterPro" id="IPR027417">
    <property type="entry name" value="P-loop_NTPase"/>
</dbReference>
<evidence type="ECO:0000259" key="2">
    <source>
        <dbReference type="Pfam" id="PF24883"/>
    </source>
</evidence>
<reference evidence="3 4" key="1">
    <citation type="journal article" date="2018" name="Nat. Ecol. Evol.">
        <title>Pezizomycetes genomes reveal the molecular basis of ectomycorrhizal truffle lifestyle.</title>
        <authorList>
            <person name="Murat C."/>
            <person name="Payen T."/>
            <person name="Noel B."/>
            <person name="Kuo A."/>
            <person name="Morin E."/>
            <person name="Chen J."/>
            <person name="Kohler A."/>
            <person name="Krizsan K."/>
            <person name="Balestrini R."/>
            <person name="Da Silva C."/>
            <person name="Montanini B."/>
            <person name="Hainaut M."/>
            <person name="Levati E."/>
            <person name="Barry K.W."/>
            <person name="Belfiori B."/>
            <person name="Cichocki N."/>
            <person name="Clum A."/>
            <person name="Dockter R.B."/>
            <person name="Fauchery L."/>
            <person name="Guy J."/>
            <person name="Iotti M."/>
            <person name="Le Tacon F."/>
            <person name="Lindquist E.A."/>
            <person name="Lipzen A."/>
            <person name="Malagnac F."/>
            <person name="Mello A."/>
            <person name="Molinier V."/>
            <person name="Miyauchi S."/>
            <person name="Poulain J."/>
            <person name="Riccioni C."/>
            <person name="Rubini A."/>
            <person name="Sitrit Y."/>
            <person name="Splivallo R."/>
            <person name="Traeger S."/>
            <person name="Wang M."/>
            <person name="Zifcakova L."/>
            <person name="Wipf D."/>
            <person name="Zambonelli A."/>
            <person name="Paolocci F."/>
            <person name="Nowrousian M."/>
            <person name="Ottonello S."/>
            <person name="Baldrian P."/>
            <person name="Spatafora J.W."/>
            <person name="Henrissat B."/>
            <person name="Nagy L.G."/>
            <person name="Aury J.M."/>
            <person name="Wincker P."/>
            <person name="Grigoriev I.V."/>
            <person name="Bonfante P."/>
            <person name="Martin F.M."/>
        </authorList>
    </citation>
    <scope>NUCLEOTIDE SEQUENCE [LARGE SCALE GENOMIC DNA]</scope>
    <source>
        <strain evidence="3 4">120613-1</strain>
    </source>
</reference>
<name>A0A3N4JX62_9PEZI</name>
<protein>
    <recommendedName>
        <fullName evidence="2">Nephrocystin 3-like N-terminal domain-containing protein</fullName>
    </recommendedName>
</protein>
<dbReference type="Pfam" id="PF24883">
    <property type="entry name" value="NPHP3_N"/>
    <property type="match status" value="1"/>
</dbReference>
<organism evidence="3 4">
    <name type="scientific">Choiromyces venosus 120613-1</name>
    <dbReference type="NCBI Taxonomy" id="1336337"/>
    <lineage>
        <taxon>Eukaryota</taxon>
        <taxon>Fungi</taxon>
        <taxon>Dikarya</taxon>
        <taxon>Ascomycota</taxon>
        <taxon>Pezizomycotina</taxon>
        <taxon>Pezizomycetes</taxon>
        <taxon>Pezizales</taxon>
        <taxon>Tuberaceae</taxon>
        <taxon>Choiromyces</taxon>
    </lineage>
</organism>
<sequence>MSSLMIDTLCDQVGGEDVAVACVYCDFHAQNEQSATTVLGALLMQVVAGMEPIPNEIQSAFERAKSQVAGRMLRLPEIRAMLVKSLSSLRRGFIFIDALDEFPQKNRPELWDSLQQIVRESSNTRLFTTGRPHIRDEVKRYFDGGATVIPLYPGRGTLSDIWK</sequence>
<evidence type="ECO:0000256" key="1">
    <source>
        <dbReference type="ARBA" id="ARBA00022737"/>
    </source>
</evidence>
<feature type="domain" description="Nephrocystin 3-like N-terminal" evidence="2">
    <location>
        <begin position="4"/>
        <end position="131"/>
    </location>
</feature>
<accession>A0A3N4JX62</accession>
<keyword evidence="1" id="KW-0677">Repeat</keyword>
<dbReference type="AlphaFoldDB" id="A0A3N4JX62"/>
<keyword evidence="4" id="KW-1185">Reference proteome</keyword>
<dbReference type="Gene3D" id="3.40.50.300">
    <property type="entry name" value="P-loop containing nucleotide triphosphate hydrolases"/>
    <property type="match status" value="1"/>
</dbReference>
<proteinExistence type="predicted"/>
<dbReference type="PANTHER" id="PTHR10039">
    <property type="entry name" value="AMELOGENIN"/>
    <property type="match status" value="1"/>
</dbReference>
<evidence type="ECO:0000313" key="4">
    <source>
        <dbReference type="Proteomes" id="UP000276215"/>
    </source>
</evidence>
<gene>
    <name evidence="3" type="ORF">L873DRAFT_1896515</name>
</gene>
<dbReference type="Proteomes" id="UP000276215">
    <property type="component" value="Unassembled WGS sequence"/>
</dbReference>